<proteinExistence type="inferred from homology"/>
<keyword evidence="5" id="KW-0012">Acyltransferase</keyword>
<dbReference type="PANTHER" id="PTHR23028">
    <property type="entry name" value="ACETYLTRANSFERASE"/>
    <property type="match status" value="1"/>
</dbReference>
<comment type="caution">
    <text evidence="5">The sequence shown here is derived from an EMBL/GenBank/DDBJ whole genome shotgun (WGS) entry which is preliminary data.</text>
</comment>
<keyword evidence="3" id="KW-1133">Transmembrane helix</keyword>
<reference evidence="5 6" key="1">
    <citation type="submission" date="2021-07" db="EMBL/GenBank/DDBJ databases">
        <title>Paenibacillus radiodurans sp. nov., isolated from the southeastern edge of Tengger Desert.</title>
        <authorList>
            <person name="Zhang G."/>
        </authorList>
    </citation>
    <scope>NUCLEOTIDE SEQUENCE [LARGE SCALE GENOMIC DNA]</scope>
    <source>
        <strain evidence="5 6">CCM 7311</strain>
    </source>
</reference>
<evidence type="ECO:0000313" key="6">
    <source>
        <dbReference type="Proteomes" id="UP001519887"/>
    </source>
</evidence>
<comment type="similarity">
    <text evidence="2">Belongs to the acyltransferase 3 family.</text>
</comment>
<gene>
    <name evidence="5" type="ORF">K0U00_32030</name>
</gene>
<dbReference type="Pfam" id="PF01757">
    <property type="entry name" value="Acyl_transf_3"/>
    <property type="match status" value="1"/>
</dbReference>
<dbReference type="Proteomes" id="UP001519887">
    <property type="component" value="Unassembled WGS sequence"/>
</dbReference>
<feature type="transmembrane region" description="Helical" evidence="3">
    <location>
        <begin position="192"/>
        <end position="213"/>
    </location>
</feature>
<feature type="transmembrane region" description="Helical" evidence="3">
    <location>
        <begin position="234"/>
        <end position="252"/>
    </location>
</feature>
<protein>
    <submittedName>
        <fullName evidence="5">Acyltransferase</fullName>
    </submittedName>
</protein>
<name>A0ABS7CCR4_9BACL</name>
<evidence type="ECO:0000259" key="4">
    <source>
        <dbReference type="Pfam" id="PF01757"/>
    </source>
</evidence>
<feature type="transmembrane region" description="Helical" evidence="3">
    <location>
        <begin position="54"/>
        <end position="75"/>
    </location>
</feature>
<dbReference type="InterPro" id="IPR050879">
    <property type="entry name" value="Acyltransferase_3"/>
</dbReference>
<feature type="transmembrane region" description="Helical" evidence="3">
    <location>
        <begin position="338"/>
        <end position="362"/>
    </location>
</feature>
<evidence type="ECO:0000256" key="3">
    <source>
        <dbReference type="SAM" id="Phobius"/>
    </source>
</evidence>
<feature type="transmembrane region" description="Helical" evidence="3">
    <location>
        <begin position="164"/>
        <end position="186"/>
    </location>
</feature>
<keyword evidence="3" id="KW-0812">Transmembrane</keyword>
<keyword evidence="3" id="KW-0472">Membrane</keyword>
<dbReference type="GO" id="GO:0016746">
    <property type="term" value="F:acyltransferase activity"/>
    <property type="evidence" value="ECO:0007669"/>
    <property type="project" value="UniProtKB-KW"/>
</dbReference>
<evidence type="ECO:0000313" key="5">
    <source>
        <dbReference type="EMBL" id="MBW7458683.1"/>
    </source>
</evidence>
<evidence type="ECO:0000256" key="2">
    <source>
        <dbReference type="ARBA" id="ARBA00007400"/>
    </source>
</evidence>
<feature type="transmembrane region" description="Helical" evidence="3">
    <location>
        <begin position="12"/>
        <end position="34"/>
    </location>
</feature>
<dbReference type="InterPro" id="IPR002656">
    <property type="entry name" value="Acyl_transf_3_dom"/>
</dbReference>
<comment type="subcellular location">
    <subcellularLocation>
        <location evidence="1">Membrane</location>
    </subcellularLocation>
</comment>
<sequence length="397" mass="44468">MNGRKIAYLDGLRGLAALAVVLAHYFQVFVPAMFENRMDISHFAFDRVVPKTPLNVLYNGNFAVCLFFVLSGYVLSCRFFRDHDRGLIAGSLIRRYFRLAVPAFVSVLLAYTVMALGLNTYGEIQALTLSPMPDPYAVMPGFGEMVWQTLFHTFFTYGMAYNPVLWTMTYELLGSFMVFAVLLLLGTSPIRFVVYAAGIWFFRDSYYLGFWFGMLLSDLTNSSTASKVRIPSRAAVGLLTLSGLYLGSYPYVSPTGFFYQWLPLGGGFPNAIAYRTLGALLVIVSLLNSCSSQRWLESRPAVYLGRLSFSLYLVHFAVLCSLSGYLFKLFSGSFSYGWSFVLTTVLSLPFIFVLAHLLYVGVDSRIVKLLSRVHVPGHRRRAGRHAVSVPANQTKNM</sequence>
<feature type="domain" description="Acyltransferase 3" evidence="4">
    <location>
        <begin position="6"/>
        <end position="355"/>
    </location>
</feature>
<keyword evidence="6" id="KW-1185">Reference proteome</keyword>
<dbReference type="RefSeq" id="WP_210046422.1">
    <property type="nucleotide sequence ID" value="NZ_JBHLVU010000014.1"/>
</dbReference>
<dbReference type="PANTHER" id="PTHR23028:SF134">
    <property type="entry name" value="PUTATIVE (AFU_ORTHOLOGUE AFUA_4G08520)-RELATED"/>
    <property type="match status" value="1"/>
</dbReference>
<evidence type="ECO:0000256" key="1">
    <source>
        <dbReference type="ARBA" id="ARBA00004370"/>
    </source>
</evidence>
<keyword evidence="5" id="KW-0808">Transferase</keyword>
<feature type="transmembrane region" description="Helical" evidence="3">
    <location>
        <begin position="136"/>
        <end position="157"/>
    </location>
</feature>
<feature type="transmembrane region" description="Helical" evidence="3">
    <location>
        <begin position="272"/>
        <end position="291"/>
    </location>
</feature>
<feature type="transmembrane region" description="Helical" evidence="3">
    <location>
        <begin position="96"/>
        <end position="116"/>
    </location>
</feature>
<feature type="transmembrane region" description="Helical" evidence="3">
    <location>
        <begin position="303"/>
        <end position="326"/>
    </location>
</feature>
<dbReference type="EMBL" id="JAHZIK010001299">
    <property type="protein sequence ID" value="MBW7458683.1"/>
    <property type="molecule type" value="Genomic_DNA"/>
</dbReference>
<accession>A0ABS7CCR4</accession>
<organism evidence="5 6">
    <name type="scientific">Paenibacillus sepulcri</name>
    <dbReference type="NCBI Taxonomy" id="359917"/>
    <lineage>
        <taxon>Bacteria</taxon>
        <taxon>Bacillati</taxon>
        <taxon>Bacillota</taxon>
        <taxon>Bacilli</taxon>
        <taxon>Bacillales</taxon>
        <taxon>Paenibacillaceae</taxon>
        <taxon>Paenibacillus</taxon>
    </lineage>
</organism>